<dbReference type="CDD" id="cd00392">
    <property type="entry name" value="Ribosomal_L13"/>
    <property type="match status" value="1"/>
</dbReference>
<dbReference type="HAMAP" id="MF_01366">
    <property type="entry name" value="Ribosomal_uL13"/>
    <property type="match status" value="1"/>
</dbReference>
<evidence type="ECO:0000256" key="5">
    <source>
        <dbReference type="ARBA" id="ARBA00035201"/>
    </source>
</evidence>
<protein>
    <recommendedName>
        <fullName evidence="5 6">Large ribosomal subunit protein uL13</fullName>
    </recommendedName>
</protein>
<proteinExistence type="inferred from homology"/>
<organism evidence="9 10">
    <name type="scientific">Elizabethkingia anophelis NUHP1</name>
    <dbReference type="NCBI Taxonomy" id="1338011"/>
    <lineage>
        <taxon>Bacteria</taxon>
        <taxon>Pseudomonadati</taxon>
        <taxon>Bacteroidota</taxon>
        <taxon>Flavobacteriia</taxon>
        <taxon>Flavobacteriales</taxon>
        <taxon>Weeksellaceae</taxon>
        <taxon>Elizabethkingia</taxon>
    </lineage>
</organism>
<evidence type="ECO:0000256" key="3">
    <source>
        <dbReference type="ARBA" id="ARBA00022980"/>
    </source>
</evidence>
<accession>A0A077EBI9</accession>
<dbReference type="KEGG" id="eao:BD94_0248"/>
<comment type="subunit">
    <text evidence="2 6">Part of the 50S ribosomal subunit.</text>
</comment>
<comment type="similarity">
    <text evidence="1 6 7">Belongs to the universal ribosomal protein uL13 family.</text>
</comment>
<dbReference type="PANTHER" id="PTHR11545:SF2">
    <property type="entry name" value="LARGE RIBOSOMAL SUBUNIT PROTEIN UL13M"/>
    <property type="match status" value="1"/>
</dbReference>
<evidence type="ECO:0000256" key="2">
    <source>
        <dbReference type="ARBA" id="ARBA00011838"/>
    </source>
</evidence>
<dbReference type="InterPro" id="IPR005822">
    <property type="entry name" value="Ribosomal_uL13"/>
</dbReference>
<evidence type="ECO:0000256" key="7">
    <source>
        <dbReference type="RuleBase" id="RU003877"/>
    </source>
</evidence>
<dbReference type="InterPro" id="IPR036899">
    <property type="entry name" value="Ribosomal_uL13_sf"/>
</dbReference>
<name>A0A077EBI9_9FLAO</name>
<reference evidence="9" key="1">
    <citation type="journal article" date="2013" name="Lancet">
        <title>First case of E anophelis outbreak in an intensive-care unit.</title>
        <authorList>
            <person name="Teo J."/>
            <person name="Tan S.Y."/>
            <person name="Tay M."/>
            <person name="Ding Y."/>
            <person name="Kjelleberg S."/>
            <person name="Givskov M."/>
            <person name="Lin R.T."/>
            <person name="Yang L."/>
        </authorList>
    </citation>
    <scope>NUCLEOTIDE SEQUENCE [LARGE SCALE GENOMIC DNA]</scope>
    <source>
        <strain evidence="9">NUHP1</strain>
    </source>
</reference>
<dbReference type="GO" id="GO:0017148">
    <property type="term" value="P:negative regulation of translation"/>
    <property type="evidence" value="ECO:0007669"/>
    <property type="project" value="TreeGrafter"/>
</dbReference>
<dbReference type="SUPFAM" id="SSF52161">
    <property type="entry name" value="Ribosomal protein L13"/>
    <property type="match status" value="1"/>
</dbReference>
<dbReference type="AlphaFoldDB" id="A0A077EBI9"/>
<dbReference type="Proteomes" id="UP000028933">
    <property type="component" value="Chromosome"/>
</dbReference>
<dbReference type="NCBIfam" id="TIGR01066">
    <property type="entry name" value="rplM_bact"/>
    <property type="match status" value="1"/>
</dbReference>
<dbReference type="InterPro" id="IPR005823">
    <property type="entry name" value="Ribosomal_uL13_bac-type"/>
</dbReference>
<evidence type="ECO:0000313" key="9">
    <source>
        <dbReference type="EMBL" id="AIL44023.1"/>
    </source>
</evidence>
<dbReference type="Pfam" id="PF00572">
    <property type="entry name" value="Ribosomal_L13"/>
    <property type="match status" value="1"/>
</dbReference>
<evidence type="ECO:0000256" key="4">
    <source>
        <dbReference type="ARBA" id="ARBA00023274"/>
    </source>
</evidence>
<dbReference type="RefSeq" id="WP_009085457.1">
    <property type="nucleotide sequence ID" value="NZ_CP007547.1"/>
</dbReference>
<dbReference type="EMBL" id="CP007547">
    <property type="protein sequence ID" value="AIL44023.1"/>
    <property type="molecule type" value="Genomic_DNA"/>
</dbReference>
<dbReference type="GO" id="GO:0022625">
    <property type="term" value="C:cytosolic large ribosomal subunit"/>
    <property type="evidence" value="ECO:0007669"/>
    <property type="project" value="TreeGrafter"/>
</dbReference>
<dbReference type="GO" id="GO:0003735">
    <property type="term" value="F:structural constituent of ribosome"/>
    <property type="evidence" value="ECO:0007669"/>
    <property type="project" value="InterPro"/>
</dbReference>
<sequence>MNTLSYKTVSANKATANKEWVVVDADGQPLGRLASKVAKILRGKHKTNFTPHVDCGDNVIILNAEKVALSGNKWADKEYIWHTGYPGGQKSLTAAELQKKNSAMVVEKAVKGMLPKNRLGKAIFKNLHVYVGGEHKHEAQQPKEININEIK</sequence>
<evidence type="ECO:0000256" key="1">
    <source>
        <dbReference type="ARBA" id="ARBA00006227"/>
    </source>
</evidence>
<gene>
    <name evidence="6 8" type="primary">rplM</name>
    <name evidence="9" type="ORF">BD94_0248</name>
</gene>
<evidence type="ECO:0000256" key="8">
    <source>
        <dbReference type="RuleBase" id="RU003878"/>
    </source>
</evidence>
<dbReference type="InterPro" id="IPR023563">
    <property type="entry name" value="Ribosomal_uL13_CS"/>
</dbReference>
<dbReference type="STRING" id="1338011.BD94_0248"/>
<keyword evidence="3 6" id="KW-0689">Ribosomal protein</keyword>
<dbReference type="GeneID" id="56685353"/>
<dbReference type="PIRSF" id="PIRSF002181">
    <property type="entry name" value="Ribosomal_L13"/>
    <property type="match status" value="1"/>
</dbReference>
<keyword evidence="4 6" id="KW-0687">Ribonucleoprotein</keyword>
<reference evidence="9" key="2">
    <citation type="journal article" date="2015" name="Genome Biol. Evol.">
        <title>Complete Genome Sequence and Transcriptomic Analysis of the Novel Pathogen Elizabethkingia anophelis in Response to Oxidative Stress.</title>
        <authorList>
            <person name="Li Y."/>
            <person name="Liu Y."/>
            <person name="Chew S.C."/>
            <person name="Tay M."/>
            <person name="Salido M.M."/>
            <person name="Teo J."/>
            <person name="Lauro F.M."/>
            <person name="Givskov M."/>
            <person name="Yang L."/>
        </authorList>
    </citation>
    <scope>NUCLEOTIDE SEQUENCE</scope>
    <source>
        <strain evidence="9">NUHP1</strain>
    </source>
</reference>
<evidence type="ECO:0000313" key="10">
    <source>
        <dbReference type="Proteomes" id="UP000028933"/>
    </source>
</evidence>
<dbReference type="FunFam" id="3.90.1180.10:FF:000001">
    <property type="entry name" value="50S ribosomal protein L13"/>
    <property type="match status" value="1"/>
</dbReference>
<dbReference type="GO" id="GO:0003729">
    <property type="term" value="F:mRNA binding"/>
    <property type="evidence" value="ECO:0007669"/>
    <property type="project" value="TreeGrafter"/>
</dbReference>
<evidence type="ECO:0000256" key="6">
    <source>
        <dbReference type="HAMAP-Rule" id="MF_01366"/>
    </source>
</evidence>
<dbReference type="PROSITE" id="PS00783">
    <property type="entry name" value="RIBOSOMAL_L13"/>
    <property type="match status" value="1"/>
</dbReference>
<dbReference type="HOGENOM" id="CLU_082184_2_2_10"/>
<comment type="function">
    <text evidence="6 8">This protein is one of the early assembly proteins of the 50S ribosomal subunit, although it is not seen to bind rRNA by itself. It is important during the early stages of 50S assembly.</text>
</comment>
<dbReference type="eggNOG" id="COG0102">
    <property type="taxonomic scope" value="Bacteria"/>
</dbReference>
<dbReference type="GO" id="GO:0006412">
    <property type="term" value="P:translation"/>
    <property type="evidence" value="ECO:0007669"/>
    <property type="project" value="UniProtKB-UniRule"/>
</dbReference>
<dbReference type="PANTHER" id="PTHR11545">
    <property type="entry name" value="RIBOSOMAL PROTEIN L13"/>
    <property type="match status" value="1"/>
</dbReference>
<dbReference type="Gene3D" id="3.90.1180.10">
    <property type="entry name" value="Ribosomal protein L13"/>
    <property type="match status" value="1"/>
</dbReference>